<keyword evidence="3" id="KW-1185">Reference proteome</keyword>
<dbReference type="InterPro" id="IPR011992">
    <property type="entry name" value="EF-hand-dom_pair"/>
</dbReference>
<dbReference type="GO" id="GO:0005509">
    <property type="term" value="F:calcium ion binding"/>
    <property type="evidence" value="ECO:0007669"/>
    <property type="project" value="InterPro"/>
</dbReference>
<dbReference type="InterPro" id="IPR002048">
    <property type="entry name" value="EF_hand_dom"/>
</dbReference>
<reference evidence="3" key="1">
    <citation type="journal article" date="2019" name="Int. J. Syst. Evol. Microbiol.">
        <title>The Global Catalogue of Microorganisms (GCM) 10K type strain sequencing project: providing services to taxonomists for standard genome sequencing and annotation.</title>
        <authorList>
            <consortium name="The Broad Institute Genomics Platform"/>
            <consortium name="The Broad Institute Genome Sequencing Center for Infectious Disease"/>
            <person name="Wu L."/>
            <person name="Ma J."/>
        </authorList>
    </citation>
    <scope>NUCLEOTIDE SEQUENCE [LARGE SCALE GENOMIC DNA]</scope>
    <source>
        <strain evidence="3">NBRC 3267</strain>
    </source>
</reference>
<dbReference type="InterPro" id="IPR018247">
    <property type="entry name" value="EF_Hand_1_Ca_BS"/>
</dbReference>
<accession>A0AAV5NC85</accession>
<comment type="caution">
    <text evidence="2">The sequence shown here is derived from an EMBL/GenBank/DDBJ whole genome shotgun (WGS) entry which is preliminary data.</text>
</comment>
<evidence type="ECO:0000259" key="1">
    <source>
        <dbReference type="PROSITE" id="PS50222"/>
    </source>
</evidence>
<dbReference type="Proteomes" id="UP001156614">
    <property type="component" value="Unassembled WGS sequence"/>
</dbReference>
<organism evidence="2 3">
    <name type="scientific">Gluconobacter cerinus</name>
    <dbReference type="NCBI Taxonomy" id="38307"/>
    <lineage>
        <taxon>Bacteria</taxon>
        <taxon>Pseudomonadati</taxon>
        <taxon>Pseudomonadota</taxon>
        <taxon>Alphaproteobacteria</taxon>
        <taxon>Acetobacterales</taxon>
        <taxon>Acetobacteraceae</taxon>
        <taxon>Gluconobacter</taxon>
    </lineage>
</organism>
<dbReference type="AlphaFoldDB" id="A0AAV5NC85"/>
<dbReference type="PROSITE" id="PS50222">
    <property type="entry name" value="EF_HAND_2"/>
    <property type="match status" value="1"/>
</dbReference>
<evidence type="ECO:0000313" key="2">
    <source>
        <dbReference type="EMBL" id="GLQ61774.1"/>
    </source>
</evidence>
<evidence type="ECO:0000313" key="3">
    <source>
        <dbReference type="Proteomes" id="UP001156614"/>
    </source>
</evidence>
<name>A0AAV5NC85_9PROT</name>
<proteinExistence type="predicted"/>
<dbReference type="EMBL" id="BSNU01000001">
    <property type="protein sequence ID" value="GLQ61774.1"/>
    <property type="molecule type" value="Genomic_DNA"/>
</dbReference>
<dbReference type="PROSITE" id="PS00018">
    <property type="entry name" value="EF_HAND_1"/>
    <property type="match status" value="1"/>
</dbReference>
<dbReference type="SUPFAM" id="SSF47473">
    <property type="entry name" value="EF-hand"/>
    <property type="match status" value="1"/>
</dbReference>
<gene>
    <name evidence="2" type="ORF">GCM10007867_06190</name>
</gene>
<dbReference type="Gene3D" id="1.10.238.10">
    <property type="entry name" value="EF-hand"/>
    <property type="match status" value="1"/>
</dbReference>
<protein>
    <recommendedName>
        <fullName evidence="1">EF-hand domain-containing protein</fullName>
    </recommendedName>
</protein>
<sequence>MSFAFTVNAKSPDKCPETVVQKSGFASLDADHDGRLSWPEFRIALETIIRCKNGINAREFKALPGPQQESILLYFFFAMDPHQKGFVSESNWKP</sequence>
<feature type="domain" description="EF-hand" evidence="1">
    <location>
        <begin position="25"/>
        <end position="51"/>
    </location>
</feature>